<sequence>MLLNLLQENFLEQLSNNRLSLIPKKILHPMITNYLSNKLKFFSFLLIVMVVVLHSQNVYNRIGGFNETEGLNYILQNIISGGICAVAVPMFFCISGFLFFYSGIASPIDYIDKIKKRFKTLVIPYVLTSAFAIIFYFLLQIPESTRKFFYNKLIINYSISELLETLLFNPLAYQLWFLRNLIIIILLTPLIYFLIKKLKLIYIIPLTLCWIILSNKTPYNILPTLYFFSIGAYFAINNLKAIPFIDNLTLKRTLLIISITGWIALILIRVIFLSETHAELILNNLSILFGIIALWLLYDLSINSSLQKIKPIIKPLIAYSFFIYLFHEPILTMTIKLAFAILGKNTRTSIICYYSLPPLVIYLTYYIGMLTKYKLPFLYNLLTGNR</sequence>
<evidence type="ECO:0000256" key="2">
    <source>
        <dbReference type="ARBA" id="ARBA00007400"/>
    </source>
</evidence>
<feature type="domain" description="Acyltransferase 3" evidence="8">
    <location>
        <begin position="44"/>
        <end position="370"/>
    </location>
</feature>
<evidence type="ECO:0000256" key="4">
    <source>
        <dbReference type="ARBA" id="ARBA00022692"/>
    </source>
</evidence>
<dbReference type="Proteomes" id="UP000007590">
    <property type="component" value="Chromosome"/>
</dbReference>
<dbReference type="PANTHER" id="PTHR40074">
    <property type="entry name" value="O-ACETYLTRANSFERASE WECH"/>
    <property type="match status" value="1"/>
</dbReference>
<evidence type="ECO:0000256" key="3">
    <source>
        <dbReference type="ARBA" id="ARBA00022475"/>
    </source>
</evidence>
<protein>
    <submittedName>
        <fullName evidence="9">Putative acyltransferase</fullName>
    </submittedName>
</protein>
<comment type="similarity">
    <text evidence="2">Belongs to the acyltransferase 3 family.</text>
</comment>
<evidence type="ECO:0000256" key="6">
    <source>
        <dbReference type="ARBA" id="ARBA00023136"/>
    </source>
</evidence>
<feature type="transmembrane region" description="Helical" evidence="7">
    <location>
        <begin position="122"/>
        <end position="141"/>
    </location>
</feature>
<feature type="transmembrane region" description="Helical" evidence="7">
    <location>
        <begin position="200"/>
        <end position="219"/>
    </location>
</feature>
<dbReference type="GO" id="GO:0005886">
    <property type="term" value="C:plasma membrane"/>
    <property type="evidence" value="ECO:0007669"/>
    <property type="project" value="UniProtKB-SubCell"/>
</dbReference>
<keyword evidence="6 7" id="KW-0472">Membrane</keyword>
<feature type="transmembrane region" description="Helical" evidence="7">
    <location>
        <begin position="280"/>
        <end position="298"/>
    </location>
</feature>
<dbReference type="eggNOG" id="COG1835">
    <property type="taxonomic scope" value="Bacteria"/>
</dbReference>
<feature type="transmembrane region" description="Helical" evidence="7">
    <location>
        <begin position="319"/>
        <end position="342"/>
    </location>
</feature>
<evidence type="ECO:0000313" key="9">
    <source>
        <dbReference type="EMBL" id="AFD08011.1"/>
    </source>
</evidence>
<organism evidence="9 10">
    <name type="scientific">Solitalea canadensis (strain ATCC 29591 / DSM 3403 / JCM 21819 / LMG 8368 / NBRC 15130 / NCIMB 12057 / USAM 9D)</name>
    <name type="common">Flexibacter canadensis</name>
    <dbReference type="NCBI Taxonomy" id="929556"/>
    <lineage>
        <taxon>Bacteria</taxon>
        <taxon>Pseudomonadati</taxon>
        <taxon>Bacteroidota</taxon>
        <taxon>Sphingobacteriia</taxon>
        <taxon>Sphingobacteriales</taxon>
        <taxon>Sphingobacteriaceae</taxon>
        <taxon>Solitalea</taxon>
    </lineage>
</organism>
<keyword evidence="3" id="KW-1003">Cell membrane</keyword>
<proteinExistence type="inferred from homology"/>
<dbReference type="HOGENOM" id="CLU_054154_0_0_10"/>
<evidence type="ECO:0000256" key="5">
    <source>
        <dbReference type="ARBA" id="ARBA00022989"/>
    </source>
</evidence>
<dbReference type="EMBL" id="CP003349">
    <property type="protein sequence ID" value="AFD08011.1"/>
    <property type="molecule type" value="Genomic_DNA"/>
</dbReference>
<feature type="transmembrane region" description="Helical" evidence="7">
    <location>
        <begin position="176"/>
        <end position="195"/>
    </location>
</feature>
<dbReference type="PANTHER" id="PTHR40074:SF2">
    <property type="entry name" value="O-ACETYLTRANSFERASE WECH"/>
    <property type="match status" value="1"/>
</dbReference>
<keyword evidence="10" id="KW-1185">Reference proteome</keyword>
<accession>H8KSA3</accession>
<feature type="transmembrane region" description="Helical" evidence="7">
    <location>
        <begin position="348"/>
        <end position="368"/>
    </location>
</feature>
<keyword evidence="5 7" id="KW-1133">Transmembrane helix</keyword>
<gene>
    <name evidence="9" type="ordered locus">Solca_2992</name>
</gene>
<dbReference type="GO" id="GO:0016413">
    <property type="term" value="F:O-acetyltransferase activity"/>
    <property type="evidence" value="ECO:0007669"/>
    <property type="project" value="TreeGrafter"/>
</dbReference>
<feature type="transmembrane region" description="Helical" evidence="7">
    <location>
        <begin position="39"/>
        <end position="58"/>
    </location>
</feature>
<evidence type="ECO:0000313" key="10">
    <source>
        <dbReference type="Proteomes" id="UP000007590"/>
    </source>
</evidence>
<dbReference type="STRING" id="929556.Solca_2992"/>
<reference evidence="9" key="1">
    <citation type="submission" date="2012-02" db="EMBL/GenBank/DDBJ databases">
        <title>The complete genome of Solitalea canadensis DSM 3403.</title>
        <authorList>
            <consortium name="US DOE Joint Genome Institute (JGI-PGF)"/>
            <person name="Lucas S."/>
            <person name="Copeland A."/>
            <person name="Lapidus A."/>
            <person name="Glavina del Rio T."/>
            <person name="Dalin E."/>
            <person name="Tice H."/>
            <person name="Bruce D."/>
            <person name="Goodwin L."/>
            <person name="Pitluck S."/>
            <person name="Peters L."/>
            <person name="Ovchinnikova G."/>
            <person name="Lu M."/>
            <person name="Kyrpides N."/>
            <person name="Mavromatis K."/>
            <person name="Ivanova N."/>
            <person name="Brettin T."/>
            <person name="Detter J.C."/>
            <person name="Han C."/>
            <person name="Larimer F."/>
            <person name="Land M."/>
            <person name="Hauser L."/>
            <person name="Markowitz V."/>
            <person name="Cheng J.-F."/>
            <person name="Hugenholtz P."/>
            <person name="Woyke T."/>
            <person name="Wu D."/>
            <person name="Spring S."/>
            <person name="Schroeder M."/>
            <person name="Kopitz M."/>
            <person name="Brambilla E."/>
            <person name="Klenk H.-P."/>
            <person name="Eisen J.A."/>
        </authorList>
    </citation>
    <scope>NUCLEOTIDE SEQUENCE</scope>
    <source>
        <strain evidence="9">DSM 3403</strain>
    </source>
</reference>
<dbReference type="AlphaFoldDB" id="H8KSA3"/>
<evidence type="ECO:0000259" key="8">
    <source>
        <dbReference type="Pfam" id="PF01757"/>
    </source>
</evidence>
<keyword evidence="4 7" id="KW-0812">Transmembrane</keyword>
<dbReference type="Pfam" id="PF01757">
    <property type="entry name" value="Acyl_transf_3"/>
    <property type="match status" value="1"/>
</dbReference>
<dbReference type="InterPro" id="IPR002656">
    <property type="entry name" value="Acyl_transf_3_dom"/>
</dbReference>
<keyword evidence="9" id="KW-0808">Transferase</keyword>
<keyword evidence="9" id="KW-0012">Acyltransferase</keyword>
<comment type="subcellular location">
    <subcellularLocation>
        <location evidence="1">Cell membrane</location>
        <topology evidence="1">Multi-pass membrane protein</topology>
    </subcellularLocation>
</comment>
<evidence type="ECO:0000256" key="7">
    <source>
        <dbReference type="SAM" id="Phobius"/>
    </source>
</evidence>
<feature type="transmembrane region" description="Helical" evidence="7">
    <location>
        <begin position="78"/>
        <end position="101"/>
    </location>
</feature>
<dbReference type="GO" id="GO:0009246">
    <property type="term" value="P:enterobacterial common antigen biosynthetic process"/>
    <property type="evidence" value="ECO:0007669"/>
    <property type="project" value="TreeGrafter"/>
</dbReference>
<evidence type="ECO:0000256" key="1">
    <source>
        <dbReference type="ARBA" id="ARBA00004651"/>
    </source>
</evidence>
<name>H8KSA3_SOLCM</name>
<dbReference type="KEGG" id="scn:Solca_2992"/>
<feature type="transmembrane region" description="Helical" evidence="7">
    <location>
        <begin position="254"/>
        <end position="274"/>
    </location>
</feature>